<dbReference type="EMBL" id="JXTB01000179">
    <property type="protein sequence ID" value="PON55752.1"/>
    <property type="molecule type" value="Genomic_DNA"/>
</dbReference>
<organism evidence="2 3">
    <name type="scientific">Parasponia andersonii</name>
    <name type="common">Sponia andersonii</name>
    <dbReference type="NCBI Taxonomy" id="3476"/>
    <lineage>
        <taxon>Eukaryota</taxon>
        <taxon>Viridiplantae</taxon>
        <taxon>Streptophyta</taxon>
        <taxon>Embryophyta</taxon>
        <taxon>Tracheophyta</taxon>
        <taxon>Spermatophyta</taxon>
        <taxon>Magnoliopsida</taxon>
        <taxon>eudicotyledons</taxon>
        <taxon>Gunneridae</taxon>
        <taxon>Pentapetalae</taxon>
        <taxon>rosids</taxon>
        <taxon>fabids</taxon>
        <taxon>Rosales</taxon>
        <taxon>Cannabaceae</taxon>
        <taxon>Parasponia</taxon>
    </lineage>
</organism>
<feature type="compositionally biased region" description="Low complexity" evidence="1">
    <location>
        <begin position="62"/>
        <end position="73"/>
    </location>
</feature>
<proteinExistence type="predicted"/>
<evidence type="ECO:0000313" key="3">
    <source>
        <dbReference type="Proteomes" id="UP000237105"/>
    </source>
</evidence>
<evidence type="ECO:0000256" key="1">
    <source>
        <dbReference type="SAM" id="MobiDB-lite"/>
    </source>
</evidence>
<comment type="caution">
    <text evidence="2">The sequence shown here is derived from an EMBL/GenBank/DDBJ whole genome shotgun (WGS) entry which is preliminary data.</text>
</comment>
<protein>
    <submittedName>
        <fullName evidence="2">Uncharacterized protein</fullName>
    </submittedName>
</protein>
<dbReference type="Proteomes" id="UP000237105">
    <property type="component" value="Unassembled WGS sequence"/>
</dbReference>
<evidence type="ECO:0000313" key="2">
    <source>
        <dbReference type="EMBL" id="PON55752.1"/>
    </source>
</evidence>
<feature type="region of interest" description="Disordered" evidence="1">
    <location>
        <begin position="1"/>
        <end position="22"/>
    </location>
</feature>
<reference evidence="3" key="1">
    <citation type="submission" date="2016-06" db="EMBL/GenBank/DDBJ databases">
        <title>Parallel loss of symbiosis genes in relatives of nitrogen-fixing non-legume Parasponia.</title>
        <authorList>
            <person name="Van Velzen R."/>
            <person name="Holmer R."/>
            <person name="Bu F."/>
            <person name="Rutten L."/>
            <person name="Van Zeijl A."/>
            <person name="Liu W."/>
            <person name="Santuari L."/>
            <person name="Cao Q."/>
            <person name="Sharma T."/>
            <person name="Shen D."/>
            <person name="Roswanjaya Y."/>
            <person name="Wardhani T."/>
            <person name="Kalhor M.S."/>
            <person name="Jansen J."/>
            <person name="Van den Hoogen J."/>
            <person name="Gungor B."/>
            <person name="Hartog M."/>
            <person name="Hontelez J."/>
            <person name="Verver J."/>
            <person name="Yang W.-C."/>
            <person name="Schijlen E."/>
            <person name="Repin R."/>
            <person name="Schilthuizen M."/>
            <person name="Schranz E."/>
            <person name="Heidstra R."/>
            <person name="Miyata K."/>
            <person name="Fedorova E."/>
            <person name="Kohlen W."/>
            <person name="Bisseling T."/>
            <person name="Smit S."/>
            <person name="Geurts R."/>
        </authorList>
    </citation>
    <scope>NUCLEOTIDE SEQUENCE [LARGE SCALE GENOMIC DNA]</scope>
    <source>
        <strain evidence="3">cv. WU1-14</strain>
    </source>
</reference>
<accession>A0A2P5C3W6</accession>
<keyword evidence="3" id="KW-1185">Reference proteome</keyword>
<name>A0A2P5C3W6_PARAD</name>
<feature type="region of interest" description="Disordered" evidence="1">
    <location>
        <begin position="34"/>
        <end position="109"/>
    </location>
</feature>
<feature type="compositionally biased region" description="Low complexity" evidence="1">
    <location>
        <begin position="34"/>
        <end position="55"/>
    </location>
</feature>
<sequence length="135" mass="13606">MKKRSASSKDAEKYGGNQTSQTCVKVRLATSSTFSKESASSSGSAAGPSLWALSASEERDSTPPTARAASPPTRHAPEAAVAGTKESWASPSVQSATAGDDTSSTEDAMATPTISAISVAVPLGAPPKCNFSVLS</sequence>
<gene>
    <name evidence="2" type="ORF">PanWU01x14_185610</name>
</gene>
<feature type="compositionally biased region" description="Polar residues" evidence="1">
    <location>
        <begin position="87"/>
        <end position="109"/>
    </location>
</feature>
<dbReference type="AlphaFoldDB" id="A0A2P5C3W6"/>